<name>X0TQV7_9ZZZZ</name>
<comment type="caution">
    <text evidence="1">The sequence shown here is derived from an EMBL/GenBank/DDBJ whole genome shotgun (WGS) entry which is preliminary data.</text>
</comment>
<evidence type="ECO:0000313" key="1">
    <source>
        <dbReference type="EMBL" id="GAF95634.1"/>
    </source>
</evidence>
<dbReference type="EMBL" id="BARS01013318">
    <property type="protein sequence ID" value="GAF95634.1"/>
    <property type="molecule type" value="Genomic_DNA"/>
</dbReference>
<feature type="non-terminal residue" evidence="1">
    <location>
        <position position="76"/>
    </location>
</feature>
<protein>
    <submittedName>
        <fullName evidence="1">Uncharacterized protein</fullName>
    </submittedName>
</protein>
<dbReference type="AlphaFoldDB" id="X0TQV7"/>
<proteinExistence type="predicted"/>
<reference evidence="1" key="1">
    <citation type="journal article" date="2014" name="Front. Microbiol.">
        <title>High frequency of phylogenetically diverse reductive dehalogenase-homologous genes in deep subseafloor sedimentary metagenomes.</title>
        <authorList>
            <person name="Kawai M."/>
            <person name="Futagami T."/>
            <person name="Toyoda A."/>
            <person name="Takaki Y."/>
            <person name="Nishi S."/>
            <person name="Hori S."/>
            <person name="Arai W."/>
            <person name="Tsubouchi T."/>
            <person name="Morono Y."/>
            <person name="Uchiyama I."/>
            <person name="Ito T."/>
            <person name="Fujiyama A."/>
            <person name="Inagaki F."/>
            <person name="Takami H."/>
        </authorList>
    </citation>
    <scope>NUCLEOTIDE SEQUENCE</scope>
    <source>
        <strain evidence="1">Expedition CK06-06</strain>
    </source>
</reference>
<accession>X0TQV7</accession>
<gene>
    <name evidence="1" type="ORF">S01H1_23207</name>
</gene>
<organism evidence="1">
    <name type="scientific">marine sediment metagenome</name>
    <dbReference type="NCBI Taxonomy" id="412755"/>
    <lineage>
        <taxon>unclassified sequences</taxon>
        <taxon>metagenomes</taxon>
        <taxon>ecological metagenomes</taxon>
    </lineage>
</organism>
<sequence>MKDAARVHKEGWRGLGAVKSSQERILGIETRPERLSRQYIPRLELGLPSALGRTAVHLLSISPVGLLPIASSNQVD</sequence>